<evidence type="ECO:0000313" key="1">
    <source>
        <dbReference type="EMBL" id="CCH99021.1"/>
    </source>
</evidence>
<evidence type="ECO:0000313" key="2">
    <source>
        <dbReference type="Proteomes" id="UP000003172"/>
    </source>
</evidence>
<comment type="caution">
    <text evidence="1">The sequence shown here is derived from an EMBL/GenBank/DDBJ whole genome shotgun (WGS) entry which is preliminary data.</text>
</comment>
<dbReference type="RefSeq" id="WP_002762252.1">
    <property type="nucleotide sequence ID" value="NZ_HE972745.1"/>
</dbReference>
<reference evidence="1 2" key="1">
    <citation type="submission" date="2012-04" db="EMBL/GenBank/DDBJ databases">
        <authorList>
            <person name="Genoscope - CEA"/>
        </authorList>
    </citation>
    <scope>NUCLEOTIDE SEQUENCE [LARGE SCALE GENOMIC DNA]</scope>
    <source>
        <strain evidence="1 2">9717</strain>
    </source>
</reference>
<sequence length="77" mass="9424">MNNPNARSHKEPIDSLIIYKKRTDISNLDPEERDYLESYERGEWISDLTPERVKELQSYVEVTWEERKRDIRREDEL</sequence>
<name>I4FTP6_MICAE</name>
<dbReference type="EMBL" id="CAII01000517">
    <property type="protein sequence ID" value="CCH99021.1"/>
    <property type="molecule type" value="Genomic_DNA"/>
</dbReference>
<accession>I4FTP6</accession>
<protein>
    <submittedName>
        <fullName evidence="1">Similarity</fullName>
    </submittedName>
</protein>
<organism evidence="1 2">
    <name type="scientific">Microcystis aeruginosa PCC 9717</name>
    <dbReference type="NCBI Taxonomy" id="1160286"/>
    <lineage>
        <taxon>Bacteria</taxon>
        <taxon>Bacillati</taxon>
        <taxon>Cyanobacteriota</taxon>
        <taxon>Cyanophyceae</taxon>
        <taxon>Oscillatoriophycideae</taxon>
        <taxon>Chroococcales</taxon>
        <taxon>Microcystaceae</taxon>
        <taxon>Microcystis</taxon>
    </lineage>
</organism>
<dbReference type="Proteomes" id="UP000003172">
    <property type="component" value="Unassembled WGS sequence"/>
</dbReference>
<dbReference type="HOGENOM" id="CLU_2634103_0_0_3"/>
<gene>
    <name evidence="1" type="ORF">MICAB_5640008</name>
</gene>
<proteinExistence type="predicted"/>
<dbReference type="AlphaFoldDB" id="I4FTP6"/>